<dbReference type="InterPro" id="IPR036145">
    <property type="entry name" value="MinC_C_sf"/>
</dbReference>
<dbReference type="EnsemblPlants" id="Pp3c14_14060V3.1">
    <property type="protein sequence ID" value="Pp3c14_14060V3.1"/>
    <property type="gene ID" value="Pp3c14_14060"/>
</dbReference>
<dbReference type="Gramene" id="Pp3c14_14060V3.3">
    <property type="protein sequence ID" value="Pp3c14_14060V3.3"/>
    <property type="gene ID" value="Pp3c14_14060"/>
</dbReference>
<dbReference type="OrthoDB" id="2013981at2759"/>
<dbReference type="EnsemblPlants" id="Pp3c14_14060V3.2">
    <property type="protein sequence ID" value="Pp3c14_14060V3.2"/>
    <property type="gene ID" value="Pp3c14_14060"/>
</dbReference>
<evidence type="ECO:0000259" key="5">
    <source>
        <dbReference type="Pfam" id="PF03775"/>
    </source>
</evidence>
<keyword evidence="1" id="KW-0132">Cell division</keyword>
<proteinExistence type="predicted"/>
<dbReference type="SUPFAM" id="SSF63848">
    <property type="entry name" value="Cell-division inhibitor MinC, C-terminal domain"/>
    <property type="match status" value="1"/>
</dbReference>
<organism evidence="6">
    <name type="scientific">Physcomitrium patens</name>
    <name type="common">Spreading-leaved earth moss</name>
    <name type="synonym">Physcomitrella patens</name>
    <dbReference type="NCBI Taxonomy" id="3218"/>
    <lineage>
        <taxon>Eukaryota</taxon>
        <taxon>Viridiplantae</taxon>
        <taxon>Streptophyta</taxon>
        <taxon>Embryophyta</taxon>
        <taxon>Bryophyta</taxon>
        <taxon>Bryophytina</taxon>
        <taxon>Bryopsida</taxon>
        <taxon>Funariidae</taxon>
        <taxon>Funariales</taxon>
        <taxon>Funariaceae</taxon>
        <taxon>Physcomitrium</taxon>
    </lineage>
</organism>
<dbReference type="Pfam" id="PF03775">
    <property type="entry name" value="MinC_C"/>
    <property type="match status" value="1"/>
</dbReference>
<keyword evidence="4" id="KW-0812">Transmembrane</keyword>
<sequence>MFLFRTISCSGNMGLEIRTLFPSEPMPLSVRAEQCWSRENNLLESRRLMKFRSHGVLCAANTWGSSGNRILRRLSDFSSVVVSLGNCSLDKRRIRLDRRNAHQTRRHDFTVFAMPFSGDSDDEPQTSPEITPMSSKYPCMYVKSAVSSGETIEYPGTIVILGDVHEGGAIVAGGDIVVVGRLRGSVHGGRNGDRGAVVYATQLDACHIRIADATFVTESHFSDRPAIASIQEDGKLDIRAAVRKFEDSKSPSNSCTLNSAVVKQSLQTSKGSESKDLKFSRRPAQLALFTGVYISVVGMALLAFPTFLFGALFDVRSVTVGWIRVGAILAVVFGVYYIGTAIGDLRGRSGARAFYTSTVVGRVFLFFGFCWLVAVGAAQPALVMVGTVNMLGAMSMLFALRQAPEASVPNT</sequence>
<evidence type="ECO:0000256" key="4">
    <source>
        <dbReference type="SAM" id="Phobius"/>
    </source>
</evidence>
<dbReference type="AlphaFoldDB" id="A0A2K1JHQ7"/>
<evidence type="ECO:0000313" key="8">
    <source>
        <dbReference type="Proteomes" id="UP000006727"/>
    </source>
</evidence>
<evidence type="ECO:0000313" key="7">
    <source>
        <dbReference type="EnsemblPlants" id="Pp3c14_14060V3.1"/>
    </source>
</evidence>
<evidence type="ECO:0000256" key="2">
    <source>
        <dbReference type="ARBA" id="ARBA00023210"/>
    </source>
</evidence>
<keyword evidence="8" id="KW-1185">Reference proteome</keyword>
<dbReference type="Gramene" id="Pp3c14_14060V3.2">
    <property type="protein sequence ID" value="Pp3c14_14060V3.2"/>
    <property type="gene ID" value="Pp3c14_14060"/>
</dbReference>
<dbReference type="InterPro" id="IPR013033">
    <property type="entry name" value="MinC"/>
</dbReference>
<keyword evidence="3" id="KW-0131">Cell cycle</keyword>
<dbReference type="Gene3D" id="2.160.20.70">
    <property type="match status" value="1"/>
</dbReference>
<dbReference type="PaxDb" id="3218-PP1S36_40V6.1"/>
<evidence type="ECO:0000313" key="6">
    <source>
        <dbReference type="EMBL" id="PNR41093.1"/>
    </source>
</evidence>
<dbReference type="GO" id="GO:0004857">
    <property type="term" value="F:enzyme inhibitor activity"/>
    <property type="evidence" value="ECO:0000318"/>
    <property type="project" value="GO_Central"/>
</dbReference>
<feature type="transmembrane region" description="Helical" evidence="4">
    <location>
        <begin position="286"/>
        <end position="309"/>
    </location>
</feature>
<feature type="domain" description="Septum formation inhibitor MinC C-terminal" evidence="5">
    <location>
        <begin position="142"/>
        <end position="237"/>
    </location>
</feature>
<dbReference type="Gramene" id="Pp3c14_14060V3.1">
    <property type="protein sequence ID" value="Pp3c14_14060V3.1"/>
    <property type="gene ID" value="Pp3c14_14060"/>
</dbReference>
<reference evidence="6 8" key="1">
    <citation type="journal article" date="2008" name="Science">
        <title>The Physcomitrella genome reveals evolutionary insights into the conquest of land by plants.</title>
        <authorList>
            <person name="Rensing S."/>
            <person name="Lang D."/>
            <person name="Zimmer A."/>
            <person name="Terry A."/>
            <person name="Salamov A."/>
            <person name="Shapiro H."/>
            <person name="Nishiyama T."/>
            <person name="Perroud P.-F."/>
            <person name="Lindquist E."/>
            <person name="Kamisugi Y."/>
            <person name="Tanahashi T."/>
            <person name="Sakakibara K."/>
            <person name="Fujita T."/>
            <person name="Oishi K."/>
            <person name="Shin-I T."/>
            <person name="Kuroki Y."/>
            <person name="Toyoda A."/>
            <person name="Suzuki Y."/>
            <person name="Hashimoto A."/>
            <person name="Yamaguchi K."/>
            <person name="Sugano A."/>
            <person name="Kohara Y."/>
            <person name="Fujiyama A."/>
            <person name="Anterola A."/>
            <person name="Aoki S."/>
            <person name="Ashton N."/>
            <person name="Barbazuk W.B."/>
            <person name="Barker E."/>
            <person name="Bennetzen J."/>
            <person name="Bezanilla M."/>
            <person name="Blankenship R."/>
            <person name="Cho S.H."/>
            <person name="Dutcher S."/>
            <person name="Estelle M."/>
            <person name="Fawcett J.A."/>
            <person name="Gundlach H."/>
            <person name="Hanada K."/>
            <person name="Heyl A."/>
            <person name="Hicks K.A."/>
            <person name="Hugh J."/>
            <person name="Lohr M."/>
            <person name="Mayer K."/>
            <person name="Melkozernov A."/>
            <person name="Murata T."/>
            <person name="Nelson D."/>
            <person name="Pils B."/>
            <person name="Prigge M."/>
            <person name="Reiss B."/>
            <person name="Renner T."/>
            <person name="Rombauts S."/>
            <person name="Rushton P."/>
            <person name="Sanderfoot A."/>
            <person name="Schween G."/>
            <person name="Shiu S.-H."/>
            <person name="Stueber K."/>
            <person name="Theodoulou F.L."/>
            <person name="Tu H."/>
            <person name="Van de Peer Y."/>
            <person name="Verrier P.J."/>
            <person name="Waters E."/>
            <person name="Wood A."/>
            <person name="Yang L."/>
            <person name="Cove D."/>
            <person name="Cuming A."/>
            <person name="Hasebe M."/>
            <person name="Lucas S."/>
            <person name="Mishler D.B."/>
            <person name="Reski R."/>
            <person name="Grigoriev I."/>
            <person name="Quatrano R.S."/>
            <person name="Boore J.L."/>
        </authorList>
    </citation>
    <scope>NUCLEOTIDE SEQUENCE [LARGE SCALE GENOMIC DNA]</scope>
    <source>
        <strain evidence="7 8">cv. Gransden 2004</strain>
    </source>
</reference>
<dbReference type="GO" id="GO:0007105">
    <property type="term" value="P:cytokinesis, division site positioning"/>
    <property type="evidence" value="ECO:0000318"/>
    <property type="project" value="GO_Central"/>
</dbReference>
<dbReference type="InterPro" id="IPR016098">
    <property type="entry name" value="CAP/MinC_C"/>
</dbReference>
<dbReference type="GeneID" id="112291939"/>
<evidence type="ECO:0000256" key="3">
    <source>
        <dbReference type="ARBA" id="ARBA00023306"/>
    </source>
</evidence>
<keyword evidence="4" id="KW-0472">Membrane</keyword>
<dbReference type="RefSeq" id="XP_024395735.1">
    <property type="nucleotide sequence ID" value="XM_024539967.2"/>
</dbReference>
<dbReference type="Proteomes" id="UP000006727">
    <property type="component" value="Chromosome 14"/>
</dbReference>
<accession>A0A2K1JHQ7</accession>
<name>A0A2K1JHQ7_PHYPA</name>
<dbReference type="PANTHER" id="PTHR34108:SF1">
    <property type="entry name" value="SEPTUM SITE-DETERMINING PROTEIN MINC"/>
    <property type="match status" value="1"/>
</dbReference>
<reference evidence="6 8" key="2">
    <citation type="journal article" date="2018" name="Plant J.">
        <title>The Physcomitrella patens chromosome-scale assembly reveals moss genome structure and evolution.</title>
        <authorList>
            <person name="Lang D."/>
            <person name="Ullrich K.K."/>
            <person name="Murat F."/>
            <person name="Fuchs J."/>
            <person name="Jenkins J."/>
            <person name="Haas F.B."/>
            <person name="Piednoel M."/>
            <person name="Gundlach H."/>
            <person name="Van Bel M."/>
            <person name="Meyberg R."/>
            <person name="Vives C."/>
            <person name="Morata J."/>
            <person name="Symeonidi A."/>
            <person name="Hiss M."/>
            <person name="Muchero W."/>
            <person name="Kamisugi Y."/>
            <person name="Saleh O."/>
            <person name="Blanc G."/>
            <person name="Decker E.L."/>
            <person name="van Gessel N."/>
            <person name="Grimwood J."/>
            <person name="Hayes R.D."/>
            <person name="Graham S.W."/>
            <person name="Gunter L.E."/>
            <person name="McDaniel S.F."/>
            <person name="Hoernstein S.N.W."/>
            <person name="Larsson A."/>
            <person name="Li F.W."/>
            <person name="Perroud P.F."/>
            <person name="Phillips J."/>
            <person name="Ranjan P."/>
            <person name="Rokshar D.S."/>
            <person name="Rothfels C.J."/>
            <person name="Schneider L."/>
            <person name="Shu S."/>
            <person name="Stevenson D.W."/>
            <person name="Thummler F."/>
            <person name="Tillich M."/>
            <person name="Villarreal Aguilar J.C."/>
            <person name="Widiez T."/>
            <person name="Wong G.K."/>
            <person name="Wymore A."/>
            <person name="Zhang Y."/>
            <person name="Zimmer A.D."/>
            <person name="Quatrano R.S."/>
            <person name="Mayer K.F.X."/>
            <person name="Goodstein D."/>
            <person name="Casacuberta J.M."/>
            <person name="Vandepoele K."/>
            <person name="Reski R."/>
            <person name="Cuming A.C."/>
            <person name="Tuskan G.A."/>
            <person name="Maumus F."/>
            <person name="Salse J."/>
            <person name="Schmutz J."/>
            <person name="Rensing S.A."/>
        </authorList>
    </citation>
    <scope>NUCLEOTIDE SEQUENCE [LARGE SCALE GENOMIC DNA]</scope>
    <source>
        <strain evidence="7 8">cv. Gransden 2004</strain>
    </source>
</reference>
<dbReference type="PANTHER" id="PTHR34108">
    <property type="entry name" value="SEPTUM SITE-DETERMINING PROTEIN MINC"/>
    <property type="match status" value="1"/>
</dbReference>
<protein>
    <recommendedName>
        <fullName evidence="5">Septum formation inhibitor MinC C-terminal domain-containing protein</fullName>
    </recommendedName>
</protein>
<dbReference type="InterPro" id="IPR005526">
    <property type="entry name" value="Septum_form_inhib_MinC_C"/>
</dbReference>
<feature type="transmembrane region" description="Helical" evidence="4">
    <location>
        <begin position="354"/>
        <end position="375"/>
    </location>
</feature>
<reference evidence="7" key="3">
    <citation type="submission" date="2020-12" db="UniProtKB">
        <authorList>
            <consortium name="EnsemblPlants"/>
        </authorList>
    </citation>
    <scope>IDENTIFICATION</scope>
</reference>
<feature type="transmembrane region" description="Helical" evidence="4">
    <location>
        <begin position="321"/>
        <end position="342"/>
    </location>
</feature>
<dbReference type="GO" id="GO:0051726">
    <property type="term" value="P:regulation of cell cycle"/>
    <property type="evidence" value="ECO:0007669"/>
    <property type="project" value="InterPro"/>
</dbReference>
<dbReference type="GO" id="GO:0000902">
    <property type="term" value="P:cell morphogenesis"/>
    <property type="evidence" value="ECO:0007669"/>
    <property type="project" value="InterPro"/>
</dbReference>
<feature type="transmembrane region" description="Helical" evidence="4">
    <location>
        <begin position="381"/>
        <end position="400"/>
    </location>
</feature>
<keyword evidence="4" id="KW-1133">Transmembrane helix</keyword>
<keyword evidence="2" id="KW-0717">Septation</keyword>
<dbReference type="EMBL" id="ABEU02000014">
    <property type="protein sequence ID" value="PNR41093.1"/>
    <property type="molecule type" value="Genomic_DNA"/>
</dbReference>
<evidence type="ECO:0000256" key="1">
    <source>
        <dbReference type="ARBA" id="ARBA00022618"/>
    </source>
</evidence>
<dbReference type="EnsemblPlants" id="Pp3c14_14060V3.3">
    <property type="protein sequence ID" value="Pp3c14_14060V3.3"/>
    <property type="gene ID" value="Pp3c14_14060"/>
</dbReference>
<gene>
    <name evidence="7" type="primary">LOC112291939</name>
    <name evidence="6" type="ORF">PHYPA_018496</name>
</gene>